<dbReference type="InterPro" id="IPR029063">
    <property type="entry name" value="SAM-dependent_MTases_sf"/>
</dbReference>
<evidence type="ECO:0000259" key="4">
    <source>
        <dbReference type="Pfam" id="PF00891"/>
    </source>
</evidence>
<organism evidence="6 7">
    <name type="scientific">[Torrubiella] hemipterigena</name>
    <dbReference type="NCBI Taxonomy" id="1531966"/>
    <lineage>
        <taxon>Eukaryota</taxon>
        <taxon>Fungi</taxon>
        <taxon>Dikarya</taxon>
        <taxon>Ascomycota</taxon>
        <taxon>Pezizomycotina</taxon>
        <taxon>Sordariomycetes</taxon>
        <taxon>Hypocreomycetidae</taxon>
        <taxon>Hypocreales</taxon>
        <taxon>Clavicipitaceae</taxon>
        <taxon>Clavicipitaceae incertae sedis</taxon>
        <taxon>'Torrubiella' clade</taxon>
    </lineage>
</organism>
<keyword evidence="3" id="KW-0949">S-adenosyl-L-methionine</keyword>
<evidence type="ECO:0000256" key="2">
    <source>
        <dbReference type="ARBA" id="ARBA00022679"/>
    </source>
</evidence>
<dbReference type="Gene3D" id="1.10.10.10">
    <property type="entry name" value="Winged helix-like DNA-binding domain superfamily/Winged helix DNA-binding domain"/>
    <property type="match status" value="1"/>
</dbReference>
<evidence type="ECO:0000313" key="7">
    <source>
        <dbReference type="Proteomes" id="UP000039046"/>
    </source>
</evidence>
<dbReference type="AlphaFoldDB" id="A0A0A1TG20"/>
<name>A0A0A1TG20_9HYPO</name>
<dbReference type="PANTHER" id="PTHR43712:SF12">
    <property type="entry name" value="STERIGMATOCYSTIN 8-O-METHYLTRANSFERASE"/>
    <property type="match status" value="1"/>
</dbReference>
<protein>
    <submittedName>
        <fullName evidence="6">Uncharacterized protein</fullName>
    </submittedName>
</protein>
<dbReference type="GO" id="GO:0008171">
    <property type="term" value="F:O-methyltransferase activity"/>
    <property type="evidence" value="ECO:0007669"/>
    <property type="project" value="InterPro"/>
</dbReference>
<dbReference type="Proteomes" id="UP000039046">
    <property type="component" value="Unassembled WGS sequence"/>
</dbReference>
<dbReference type="Gene3D" id="3.40.50.150">
    <property type="entry name" value="Vaccinia Virus protein VP39"/>
    <property type="match status" value="1"/>
</dbReference>
<gene>
    <name evidence="6" type="ORF">VHEMI04352</name>
</gene>
<dbReference type="EMBL" id="CDHN01000002">
    <property type="protein sequence ID" value="CEJ87250.1"/>
    <property type="molecule type" value="Genomic_DNA"/>
</dbReference>
<evidence type="ECO:0000259" key="5">
    <source>
        <dbReference type="Pfam" id="PF08100"/>
    </source>
</evidence>
<dbReference type="SUPFAM" id="SSF46785">
    <property type="entry name" value="Winged helix' DNA-binding domain"/>
    <property type="match status" value="1"/>
</dbReference>
<dbReference type="PANTHER" id="PTHR43712">
    <property type="entry name" value="PUTATIVE (AFU_ORTHOLOGUE AFUA_4G14580)-RELATED"/>
    <property type="match status" value="1"/>
</dbReference>
<dbReference type="Pfam" id="PF00891">
    <property type="entry name" value="Methyltransf_2"/>
    <property type="match status" value="1"/>
</dbReference>
<evidence type="ECO:0000256" key="1">
    <source>
        <dbReference type="ARBA" id="ARBA00022603"/>
    </source>
</evidence>
<dbReference type="InterPro" id="IPR036390">
    <property type="entry name" value="WH_DNA-bd_sf"/>
</dbReference>
<dbReference type="HOGENOM" id="CLU_005533_1_4_1"/>
<dbReference type="GO" id="GO:0032259">
    <property type="term" value="P:methylation"/>
    <property type="evidence" value="ECO:0007669"/>
    <property type="project" value="UniProtKB-KW"/>
</dbReference>
<evidence type="ECO:0000256" key="3">
    <source>
        <dbReference type="ARBA" id="ARBA00022691"/>
    </source>
</evidence>
<dbReference type="SUPFAM" id="SSF53335">
    <property type="entry name" value="S-adenosyl-L-methionine-dependent methyltransferases"/>
    <property type="match status" value="1"/>
</dbReference>
<dbReference type="InterPro" id="IPR001077">
    <property type="entry name" value="COMT_C"/>
</dbReference>
<dbReference type="InterPro" id="IPR016461">
    <property type="entry name" value="COMT-like"/>
</dbReference>
<sequence>MAAAAPGHIAQLAAVVASNTQRIDAYLAEKGLPQPSFDASGPFDLQLPEELEQCRQAALLAGEELNELLQGPRELLYTHQHNRSVYLQFIARYNIVQLVPVDGDISFADLAAKIGVDSTAVTRILRFAIAYRLFAEPRPGFVAHSNASKLILQDAGMGDWFHSSVEDMWPAGQRTVDALQKWPAASEPNQTGFSLANNTDGSFFEELGKDPARARRFGGAMSFFISGPEYAASHLTEGYGWDKLGESATVVDVGGSHGDVAVSLATKFPKFKVIVQDLPPVLAGAPKLADGVQVEFMPHDFFQEQPVKDADAYLFRWVLHDWSDVYCVKILRALIPSLKKGASIVIMESITPPPGVLPNPIERKLRAMDITMMEIGNARERGLDEWQALFKEADSRFAFQGVIQPPGSRLAILELKWDA</sequence>
<keyword evidence="1" id="KW-0489">Methyltransferase</keyword>
<feature type="domain" description="O-methyltransferase dimerisation" evidence="5">
    <location>
        <begin position="78"/>
        <end position="153"/>
    </location>
</feature>
<feature type="domain" description="O-methyltransferase C-terminal" evidence="4">
    <location>
        <begin position="246"/>
        <end position="393"/>
    </location>
</feature>
<reference evidence="6 7" key="1">
    <citation type="journal article" date="2015" name="Genome Announc.">
        <title>Draft Genome Sequence and Gene Annotation of the Entomopathogenic Fungus Verticillium hemipterigenum.</title>
        <authorList>
            <person name="Horn F."/>
            <person name="Habel A."/>
            <person name="Scharf D.H."/>
            <person name="Dworschak J."/>
            <person name="Brakhage A.A."/>
            <person name="Guthke R."/>
            <person name="Hertweck C."/>
            <person name="Linde J."/>
        </authorList>
    </citation>
    <scope>NUCLEOTIDE SEQUENCE [LARGE SCALE GENOMIC DNA]</scope>
</reference>
<dbReference type="InterPro" id="IPR036388">
    <property type="entry name" value="WH-like_DNA-bd_sf"/>
</dbReference>
<dbReference type="InterPro" id="IPR012967">
    <property type="entry name" value="COMT_dimerisation"/>
</dbReference>
<dbReference type="Pfam" id="PF08100">
    <property type="entry name" value="Dimerisation"/>
    <property type="match status" value="1"/>
</dbReference>
<dbReference type="OrthoDB" id="4934557at2759"/>
<keyword evidence="2" id="KW-0808">Transferase</keyword>
<dbReference type="PROSITE" id="PS51683">
    <property type="entry name" value="SAM_OMT_II"/>
    <property type="match status" value="1"/>
</dbReference>
<evidence type="ECO:0000313" key="6">
    <source>
        <dbReference type="EMBL" id="CEJ87250.1"/>
    </source>
</evidence>
<proteinExistence type="predicted"/>
<keyword evidence="7" id="KW-1185">Reference proteome</keyword>
<accession>A0A0A1TG20</accession>